<dbReference type="Proteomes" id="UP000299102">
    <property type="component" value="Unassembled WGS sequence"/>
</dbReference>
<organism evidence="1 2">
    <name type="scientific">Eumeta variegata</name>
    <name type="common">Bagworm moth</name>
    <name type="synonym">Eumeta japonica</name>
    <dbReference type="NCBI Taxonomy" id="151549"/>
    <lineage>
        <taxon>Eukaryota</taxon>
        <taxon>Metazoa</taxon>
        <taxon>Ecdysozoa</taxon>
        <taxon>Arthropoda</taxon>
        <taxon>Hexapoda</taxon>
        <taxon>Insecta</taxon>
        <taxon>Pterygota</taxon>
        <taxon>Neoptera</taxon>
        <taxon>Endopterygota</taxon>
        <taxon>Lepidoptera</taxon>
        <taxon>Glossata</taxon>
        <taxon>Ditrysia</taxon>
        <taxon>Tineoidea</taxon>
        <taxon>Psychidae</taxon>
        <taxon>Oiketicinae</taxon>
        <taxon>Eumeta</taxon>
    </lineage>
</organism>
<dbReference type="AlphaFoldDB" id="A0A4C1YA60"/>
<gene>
    <name evidence="1" type="ORF">EVAR_88585_1</name>
</gene>
<sequence>MAPILSKNQKVAIALALSVRLPSKKKKEKNVLGEVLATEERSHPNFMISDRDNLTTKDGLAPLLPCHKPNLGKCPCLPIHITIKVLATKLHLEALAFGARPIRALCRRPVYVQQTPSSVRLQFFNCILYFCNANGSREYEASAGETSGVEQTPAPVSDRYEDLQNVLHGQQLGKNTGASVVVPPARDLNHLRPDNPNIGEMEDLEPRATLKGGAPPSADGRHQRARFMATGTPELLVRYASRPRQLKAC</sequence>
<dbReference type="OrthoDB" id="8583677at2759"/>
<name>A0A4C1YA60_EUMVA</name>
<keyword evidence="2" id="KW-1185">Reference proteome</keyword>
<comment type="caution">
    <text evidence="1">The sequence shown here is derived from an EMBL/GenBank/DDBJ whole genome shotgun (WGS) entry which is preliminary data.</text>
</comment>
<proteinExistence type="predicted"/>
<reference evidence="1 2" key="1">
    <citation type="journal article" date="2019" name="Commun. Biol.">
        <title>The bagworm genome reveals a unique fibroin gene that provides high tensile strength.</title>
        <authorList>
            <person name="Kono N."/>
            <person name="Nakamura H."/>
            <person name="Ohtoshi R."/>
            <person name="Tomita M."/>
            <person name="Numata K."/>
            <person name="Arakawa K."/>
        </authorList>
    </citation>
    <scope>NUCLEOTIDE SEQUENCE [LARGE SCALE GENOMIC DNA]</scope>
</reference>
<evidence type="ECO:0000313" key="1">
    <source>
        <dbReference type="EMBL" id="GBP71427.1"/>
    </source>
</evidence>
<evidence type="ECO:0000313" key="2">
    <source>
        <dbReference type="Proteomes" id="UP000299102"/>
    </source>
</evidence>
<protein>
    <submittedName>
        <fullName evidence="1">Uncharacterized protein</fullName>
    </submittedName>
</protein>
<dbReference type="EMBL" id="BGZK01001108">
    <property type="protein sequence ID" value="GBP71427.1"/>
    <property type="molecule type" value="Genomic_DNA"/>
</dbReference>
<accession>A0A4C1YA60</accession>